<evidence type="ECO:0000313" key="4">
    <source>
        <dbReference type="Proteomes" id="UP000479526"/>
    </source>
</evidence>
<evidence type="ECO:0000259" key="2">
    <source>
        <dbReference type="Pfam" id="PF04909"/>
    </source>
</evidence>
<dbReference type="AlphaFoldDB" id="A0A7C9NQ36"/>
<dbReference type="Proteomes" id="UP000479526">
    <property type="component" value="Unassembled WGS sequence"/>
</dbReference>
<keyword evidence="1" id="KW-0456">Lyase</keyword>
<evidence type="ECO:0000256" key="1">
    <source>
        <dbReference type="ARBA" id="ARBA00023239"/>
    </source>
</evidence>
<accession>A0A7C9NQ36</accession>
<name>A0A7C9NQ36_9ACTN</name>
<dbReference type="SUPFAM" id="SSF51556">
    <property type="entry name" value="Metallo-dependent hydrolases"/>
    <property type="match status" value="1"/>
</dbReference>
<dbReference type="GO" id="GO:0005737">
    <property type="term" value="C:cytoplasm"/>
    <property type="evidence" value="ECO:0007669"/>
    <property type="project" value="TreeGrafter"/>
</dbReference>
<dbReference type="Gene3D" id="3.20.20.140">
    <property type="entry name" value="Metal-dependent hydrolases"/>
    <property type="match status" value="1"/>
</dbReference>
<dbReference type="GO" id="GO:0019748">
    <property type="term" value="P:secondary metabolic process"/>
    <property type="evidence" value="ECO:0007669"/>
    <property type="project" value="TreeGrafter"/>
</dbReference>
<feature type="domain" description="Amidohydrolase-related" evidence="2">
    <location>
        <begin position="16"/>
        <end position="281"/>
    </location>
</feature>
<proteinExistence type="predicted"/>
<gene>
    <name evidence="3" type="ORF">GT755_22110</name>
</gene>
<reference evidence="3 4" key="1">
    <citation type="submission" date="2020-01" db="EMBL/GenBank/DDBJ databases">
        <title>Herbidospora sp. NEAU-GS84 nov., a novel actinomycete isolated from soil.</title>
        <authorList>
            <person name="Han L."/>
        </authorList>
    </citation>
    <scope>NUCLEOTIDE SEQUENCE [LARGE SCALE GENOMIC DNA]</scope>
    <source>
        <strain evidence="3 4">NEAU-GS84</strain>
    </source>
</reference>
<dbReference type="PANTHER" id="PTHR21240">
    <property type="entry name" value="2-AMINO-3-CARBOXYLMUCONATE-6-SEMIALDEHYDE DECARBOXYLASE"/>
    <property type="match status" value="1"/>
</dbReference>
<organism evidence="3 4">
    <name type="scientific">Herbidospora solisilvae</name>
    <dbReference type="NCBI Taxonomy" id="2696284"/>
    <lineage>
        <taxon>Bacteria</taxon>
        <taxon>Bacillati</taxon>
        <taxon>Actinomycetota</taxon>
        <taxon>Actinomycetes</taxon>
        <taxon>Streptosporangiales</taxon>
        <taxon>Streptosporangiaceae</taxon>
        <taxon>Herbidospora</taxon>
    </lineage>
</organism>
<comment type="caution">
    <text evidence="3">The sequence shown here is derived from an EMBL/GenBank/DDBJ whole genome shotgun (WGS) entry which is preliminary data.</text>
</comment>
<dbReference type="GO" id="GO:0016787">
    <property type="term" value="F:hydrolase activity"/>
    <property type="evidence" value="ECO:0007669"/>
    <property type="project" value="UniProtKB-KW"/>
</dbReference>
<dbReference type="InterPro" id="IPR006680">
    <property type="entry name" value="Amidohydro-rel"/>
</dbReference>
<keyword evidence="4" id="KW-1185">Reference proteome</keyword>
<dbReference type="RefSeq" id="WP_161481545.1">
    <property type="nucleotide sequence ID" value="NZ_WXEW01000006.1"/>
</dbReference>
<keyword evidence="3" id="KW-0378">Hydrolase</keyword>
<dbReference type="PANTHER" id="PTHR21240:SF28">
    <property type="entry name" value="ISO-OROTATE DECARBOXYLASE (EUROFUNG)"/>
    <property type="match status" value="1"/>
</dbReference>
<dbReference type="EMBL" id="WXEW01000006">
    <property type="protein sequence ID" value="NAS24376.1"/>
    <property type="molecule type" value="Genomic_DNA"/>
</dbReference>
<dbReference type="GO" id="GO:0016831">
    <property type="term" value="F:carboxy-lyase activity"/>
    <property type="evidence" value="ECO:0007669"/>
    <property type="project" value="InterPro"/>
</dbReference>
<dbReference type="Pfam" id="PF04909">
    <property type="entry name" value="Amidohydro_2"/>
    <property type="match status" value="1"/>
</dbReference>
<dbReference type="InterPro" id="IPR032466">
    <property type="entry name" value="Metal_Hydrolase"/>
</dbReference>
<dbReference type="InterPro" id="IPR032465">
    <property type="entry name" value="ACMSD"/>
</dbReference>
<dbReference type="CDD" id="cd01292">
    <property type="entry name" value="metallo-dependent_hydrolases"/>
    <property type="match status" value="1"/>
</dbReference>
<evidence type="ECO:0000313" key="3">
    <source>
        <dbReference type="EMBL" id="NAS24376.1"/>
    </source>
</evidence>
<sequence>MSVEEVWRGLGLPGIVDVHTHFMPQRVLDKVQAYFAGAEAHLGFPWPIAHGNNPDDHVKRLREFGVVAFTSMIYPHKPGMAAWLNAWAREFAAATPGCARTATFFPEESAGGYVQEALDGGARVFKAHLQVGEYDPRDPLLDDVWGMIADAGVPVVTHCGSGPVPGRFTGPGPITGVLERHPRLRIVVAHMGLPEYGAFLDLAGRFPGVGLDTTMAFTEFTEKAWPFPASERSRLLDYRDRVFFGSDFPNIPYSYAEAVGALVRLDLGDDWLRAVLYGNGVQILRPMAP</sequence>
<protein>
    <submittedName>
        <fullName evidence="3">Amidohydrolase family protein</fullName>
    </submittedName>
</protein>